<keyword evidence="5 14" id="KW-0732">Signal</keyword>
<dbReference type="Proteomes" id="UP000221080">
    <property type="component" value="Chromosome 26"/>
</dbReference>
<keyword evidence="10 12" id="KW-0449">Lipoprotein</keyword>
<evidence type="ECO:0000256" key="11">
    <source>
        <dbReference type="RuleBase" id="RU003518"/>
    </source>
</evidence>
<feature type="chain" id="PRO_5012790763" evidence="14">
    <location>
        <begin position="24"/>
        <end position="573"/>
    </location>
</feature>
<evidence type="ECO:0000256" key="10">
    <source>
        <dbReference type="ARBA" id="ARBA00023288"/>
    </source>
</evidence>
<dbReference type="GO" id="GO:0009986">
    <property type="term" value="C:cell surface"/>
    <property type="evidence" value="ECO:0007669"/>
    <property type="project" value="TreeGrafter"/>
</dbReference>
<keyword evidence="9 12" id="KW-0357">Heparan sulfate</keyword>
<dbReference type="Pfam" id="PF01153">
    <property type="entry name" value="Glypican"/>
    <property type="match status" value="1"/>
</dbReference>
<evidence type="ECO:0000256" key="7">
    <source>
        <dbReference type="ARBA" id="ARBA00023136"/>
    </source>
</evidence>
<evidence type="ECO:0000256" key="2">
    <source>
        <dbReference type="ARBA" id="ARBA00010260"/>
    </source>
</evidence>
<dbReference type="GeneID" id="108258291"/>
<evidence type="ECO:0000256" key="1">
    <source>
        <dbReference type="ARBA" id="ARBA00004609"/>
    </source>
</evidence>
<evidence type="ECO:0000256" key="3">
    <source>
        <dbReference type="ARBA" id="ARBA00022475"/>
    </source>
</evidence>
<proteinExistence type="inferred from homology"/>
<evidence type="ECO:0000256" key="4">
    <source>
        <dbReference type="ARBA" id="ARBA00022622"/>
    </source>
</evidence>
<feature type="region of interest" description="Disordered" evidence="13">
    <location>
        <begin position="523"/>
        <end position="550"/>
    </location>
</feature>
<keyword evidence="3" id="KW-1003">Cell membrane</keyword>
<gene>
    <name evidence="16" type="primary">gpc6a</name>
</gene>
<dbReference type="PANTHER" id="PTHR10822:SF31">
    <property type="entry name" value="GLYPICAN-6"/>
    <property type="match status" value="1"/>
</dbReference>
<evidence type="ECO:0000313" key="15">
    <source>
        <dbReference type="Proteomes" id="UP000221080"/>
    </source>
</evidence>
<dbReference type="AlphaFoldDB" id="A0A2D0Q3P8"/>
<comment type="subcellular location">
    <subcellularLocation>
        <location evidence="1 12">Cell membrane</location>
        <topology evidence="1 12">Lipid-anchor</topology>
        <topology evidence="1 12">GPI-anchor</topology>
    </subcellularLocation>
</comment>
<reference evidence="15" key="1">
    <citation type="journal article" date="2016" name="Nat. Commun.">
        <title>The channel catfish genome sequence provides insights into the evolution of scale formation in teleosts.</title>
        <authorList>
            <person name="Liu Z."/>
            <person name="Liu S."/>
            <person name="Yao J."/>
            <person name="Bao L."/>
            <person name="Zhang J."/>
            <person name="Li Y."/>
            <person name="Jiang C."/>
            <person name="Sun L."/>
            <person name="Wang R."/>
            <person name="Zhang Y."/>
            <person name="Zhou T."/>
            <person name="Zeng Q."/>
            <person name="Fu Q."/>
            <person name="Gao S."/>
            <person name="Li N."/>
            <person name="Koren S."/>
            <person name="Jiang Y."/>
            <person name="Zimin A."/>
            <person name="Xu P."/>
            <person name="Phillippy A.M."/>
            <person name="Geng X."/>
            <person name="Song L."/>
            <person name="Sun F."/>
            <person name="Li C."/>
            <person name="Wang X."/>
            <person name="Chen A."/>
            <person name="Jin Y."/>
            <person name="Yuan Z."/>
            <person name="Yang Y."/>
            <person name="Tan S."/>
            <person name="Peatman E."/>
            <person name="Lu J."/>
            <person name="Qin Z."/>
            <person name="Dunham R."/>
            <person name="Li Z."/>
            <person name="Sonstegard T."/>
            <person name="Feng J."/>
            <person name="Danzmann R.G."/>
            <person name="Schroeder S."/>
            <person name="Scheffler B."/>
            <person name="Duke M.V."/>
            <person name="Ballard L."/>
            <person name="Kucuktas H."/>
            <person name="Kaltenboeck L."/>
            <person name="Liu H."/>
            <person name="Armbruster J."/>
            <person name="Xie Y."/>
            <person name="Kirby M.L."/>
            <person name="Tian Y."/>
            <person name="Flanagan M.E."/>
            <person name="Mu W."/>
            <person name="Waldbieser G.C."/>
        </authorList>
    </citation>
    <scope>NUCLEOTIDE SEQUENCE [LARGE SCALE GENOMIC DNA]</scope>
    <source>
        <strain evidence="15">SDA103</strain>
    </source>
</reference>
<organism evidence="15 16">
    <name type="scientific">Ictalurus punctatus</name>
    <name type="common">Channel catfish</name>
    <name type="synonym">Silurus punctatus</name>
    <dbReference type="NCBI Taxonomy" id="7998"/>
    <lineage>
        <taxon>Eukaryota</taxon>
        <taxon>Metazoa</taxon>
        <taxon>Chordata</taxon>
        <taxon>Craniata</taxon>
        <taxon>Vertebrata</taxon>
        <taxon>Euteleostomi</taxon>
        <taxon>Actinopterygii</taxon>
        <taxon>Neopterygii</taxon>
        <taxon>Teleostei</taxon>
        <taxon>Ostariophysi</taxon>
        <taxon>Siluriformes</taxon>
        <taxon>Ictaluridae</taxon>
        <taxon>Ictalurus</taxon>
    </lineage>
</organism>
<dbReference type="PANTHER" id="PTHR10822">
    <property type="entry name" value="GLYPICAN"/>
    <property type="match status" value="1"/>
</dbReference>
<dbReference type="OrthoDB" id="10010764at2759"/>
<reference evidence="16" key="2">
    <citation type="submission" date="2025-08" db="UniProtKB">
        <authorList>
            <consortium name="RefSeq"/>
        </authorList>
    </citation>
    <scope>IDENTIFICATION</scope>
    <source>
        <tissue evidence="16">Blood</tissue>
    </source>
</reference>
<accession>A0A2D0Q3P8</accession>
<feature type="signal peptide" evidence="14">
    <location>
        <begin position="1"/>
        <end position="23"/>
    </location>
</feature>
<evidence type="ECO:0000256" key="9">
    <source>
        <dbReference type="ARBA" id="ARBA00023207"/>
    </source>
</evidence>
<keyword evidence="4 12" id="KW-0336">GPI-anchor</keyword>
<keyword evidence="6 12" id="KW-0654">Proteoglycan</keyword>
<keyword evidence="7 12" id="KW-0472">Membrane</keyword>
<dbReference type="InterPro" id="IPR001863">
    <property type="entry name" value="Glypican"/>
</dbReference>
<evidence type="ECO:0000256" key="13">
    <source>
        <dbReference type="SAM" id="MobiDB-lite"/>
    </source>
</evidence>
<protein>
    <submittedName>
        <fullName evidence="16">Glypican-6a isoform X2</fullName>
    </submittedName>
</protein>
<name>A0A2D0Q3P8_ICTPU</name>
<dbReference type="GO" id="GO:0045202">
    <property type="term" value="C:synapse"/>
    <property type="evidence" value="ECO:0007669"/>
    <property type="project" value="TreeGrafter"/>
</dbReference>
<evidence type="ECO:0000256" key="14">
    <source>
        <dbReference type="SAM" id="SignalP"/>
    </source>
</evidence>
<keyword evidence="15" id="KW-1185">Reference proteome</keyword>
<sequence length="573" mass="64454">MVRLQVCVLALSAALCLCSGGRGAERERVEDEEDGDDGVSRSCRDVKQALVERGFTAIRINQHQTTGEHLRVCSQEYTCCGVEMEDALAHRGKADLERLMEESSSALRTVFTTKHRKFDEFFLELLDNSEKSLNHMFIRTYGNLFMQNSEIFEDLFSELRRYYTGGNVNLEEMLGDFWARLLEKMFQLLNSQFSFTDEYLECVSKYTDQLKPFGDTPRKLKVQITRALAAARTFVQGLMVGREVANRVAKVNVFPGCSKALTRMLYCPYCGGFVDLKPCRSYCQNVMKGCLANQADLDPEWNVFIDSMLLVAERLKGPFNIEAVMEPIDLKISEAIMTMQENSIQVSGKVFQGCGHPKPVRSGSGRSTREVFNARFKPYSHEDMPPSESSGLDRLVIDIKEKLKQAKRFWTSLPDVICSKDNVIEPSSEQCWNSHTKGRYFPEVVKDGLTNQLSNPEVDIDITRPDTFIRQQIMALRVMTNKLRSAYNGNDISFQDSSDEVSGSGSGSGYTTEFEFTVTEAPAVGAGRQDQATPLRPASDKATPLKPPSDSAAPLLVSPITLMAVTLLQFWWR</sequence>
<keyword evidence="8" id="KW-0325">Glycoprotein</keyword>
<dbReference type="GO" id="GO:0005576">
    <property type="term" value="C:extracellular region"/>
    <property type="evidence" value="ECO:0007669"/>
    <property type="project" value="TreeGrafter"/>
</dbReference>
<evidence type="ECO:0000256" key="12">
    <source>
        <dbReference type="RuleBase" id="RU003519"/>
    </source>
</evidence>
<comment type="similarity">
    <text evidence="2 11">Belongs to the glypican family.</text>
</comment>
<evidence type="ECO:0000256" key="5">
    <source>
        <dbReference type="ARBA" id="ARBA00022729"/>
    </source>
</evidence>
<dbReference type="GO" id="GO:0098552">
    <property type="term" value="C:side of membrane"/>
    <property type="evidence" value="ECO:0007669"/>
    <property type="project" value="UniProtKB-KW"/>
</dbReference>
<evidence type="ECO:0000313" key="16">
    <source>
        <dbReference type="RefSeq" id="XP_017312316.1"/>
    </source>
</evidence>
<dbReference type="GO" id="GO:0005886">
    <property type="term" value="C:plasma membrane"/>
    <property type="evidence" value="ECO:0007669"/>
    <property type="project" value="UniProtKB-SubCell"/>
</dbReference>
<dbReference type="CTD" id="571904"/>
<comment type="function">
    <text evidence="12">Cell surface proteoglycan.</text>
</comment>
<dbReference type="RefSeq" id="XP_017312316.1">
    <property type="nucleotide sequence ID" value="XM_017456827.3"/>
</dbReference>
<dbReference type="GO" id="GO:1905475">
    <property type="term" value="P:regulation of protein localization to membrane"/>
    <property type="evidence" value="ECO:0007669"/>
    <property type="project" value="TreeGrafter"/>
</dbReference>
<dbReference type="GO" id="GO:0016477">
    <property type="term" value="P:cell migration"/>
    <property type="evidence" value="ECO:0007669"/>
    <property type="project" value="TreeGrafter"/>
</dbReference>
<evidence type="ECO:0000256" key="6">
    <source>
        <dbReference type="ARBA" id="ARBA00022974"/>
    </source>
</evidence>
<evidence type="ECO:0000256" key="8">
    <source>
        <dbReference type="ARBA" id="ARBA00023180"/>
    </source>
</evidence>
<dbReference type="GO" id="GO:0009966">
    <property type="term" value="P:regulation of signal transduction"/>
    <property type="evidence" value="ECO:0007669"/>
    <property type="project" value="InterPro"/>
</dbReference>